<dbReference type="Pfam" id="PF12539">
    <property type="entry name" value="Csm1"/>
    <property type="match status" value="1"/>
</dbReference>
<feature type="compositionally biased region" description="Acidic residues" evidence="2">
    <location>
        <begin position="170"/>
        <end position="182"/>
    </location>
</feature>
<dbReference type="InParanoid" id="A0A507AW18"/>
<feature type="compositionally biased region" description="Low complexity" evidence="2">
    <location>
        <begin position="109"/>
        <end position="122"/>
    </location>
</feature>
<dbReference type="CDD" id="cd23787">
    <property type="entry name" value="RWD_CSM1"/>
    <property type="match status" value="1"/>
</dbReference>
<feature type="compositionally biased region" description="Low complexity" evidence="2">
    <location>
        <begin position="147"/>
        <end position="156"/>
    </location>
</feature>
<dbReference type="GeneID" id="41977524"/>
<dbReference type="Gene3D" id="3.90.1150.80">
    <property type="match status" value="1"/>
</dbReference>
<evidence type="ECO:0000256" key="1">
    <source>
        <dbReference type="SAM" id="Coils"/>
    </source>
</evidence>
<dbReference type="RefSeq" id="XP_030990171.1">
    <property type="nucleotide sequence ID" value="XM_031132656.1"/>
</dbReference>
<protein>
    <recommendedName>
        <fullName evidence="3">Monopolin complex subunit Csm1/Pcs1 C-terminal domain-containing protein</fullName>
    </recommendedName>
</protein>
<proteinExistence type="predicted"/>
<evidence type="ECO:0000313" key="5">
    <source>
        <dbReference type="Proteomes" id="UP000319257"/>
    </source>
</evidence>
<keyword evidence="5" id="KW-1185">Reference proteome</keyword>
<dbReference type="Proteomes" id="UP000319257">
    <property type="component" value="Unassembled WGS sequence"/>
</dbReference>
<dbReference type="GO" id="GO:0005730">
    <property type="term" value="C:nucleolus"/>
    <property type="evidence" value="ECO:0007669"/>
    <property type="project" value="TreeGrafter"/>
</dbReference>
<gene>
    <name evidence="4" type="ORF">E0L32_010077</name>
</gene>
<dbReference type="GO" id="GO:1990644">
    <property type="term" value="F:microtubule site clamp"/>
    <property type="evidence" value="ECO:0007669"/>
    <property type="project" value="TreeGrafter"/>
</dbReference>
<feature type="compositionally biased region" description="Low complexity" evidence="2">
    <location>
        <begin position="26"/>
        <end position="45"/>
    </location>
</feature>
<dbReference type="EMBL" id="SKBQ01000078">
    <property type="protein sequence ID" value="TPX08460.1"/>
    <property type="molecule type" value="Genomic_DNA"/>
</dbReference>
<dbReference type="GO" id="GO:0033551">
    <property type="term" value="C:monopolin complex"/>
    <property type="evidence" value="ECO:0007669"/>
    <property type="project" value="InterPro"/>
</dbReference>
<keyword evidence="1" id="KW-0175">Coiled coil</keyword>
<organism evidence="4 5">
    <name type="scientific">Thyridium curvatum</name>
    <dbReference type="NCBI Taxonomy" id="1093900"/>
    <lineage>
        <taxon>Eukaryota</taxon>
        <taxon>Fungi</taxon>
        <taxon>Dikarya</taxon>
        <taxon>Ascomycota</taxon>
        <taxon>Pezizomycotina</taxon>
        <taxon>Sordariomycetes</taxon>
        <taxon>Sordariomycetidae</taxon>
        <taxon>Thyridiales</taxon>
        <taxon>Thyridiaceae</taxon>
        <taxon>Thyridium</taxon>
    </lineage>
</organism>
<comment type="caution">
    <text evidence="4">The sequence shown here is derived from an EMBL/GenBank/DDBJ whole genome shotgun (WGS) entry which is preliminary data.</text>
</comment>
<dbReference type="InterPro" id="IPR020981">
    <property type="entry name" value="Csm1/Pcs1_C"/>
</dbReference>
<evidence type="ECO:0000259" key="3">
    <source>
        <dbReference type="Pfam" id="PF12539"/>
    </source>
</evidence>
<sequence length="510" mass="55769">MARARIHGNLAGLVDSDSEDDLGGVRAARATAAKQAKSTSTTTTTVKEKMPPAKKTRGRPAAANKVTKPTQQRSNRRASDRVAAAVERAAEEEEEEQREVLAEKTNVQPKAAPRAGRKATAASLASPPQSDDTKPAPRARGRPKRAAPPAAGVAPARRGRKPAAPAPPLEQEEPEAADETEIPETQQPADAMDVDQEEETTQMEALPAEEDPEPEPVQRKQPAARRRSGVVDSEGSDAAVRRRLGDLTRKYDALEAKYRDLRDIGVKEAERNFDRLKKQGDDKTKGKLESHPDPTKNPILLTRETAYNDLIASLKSELATQRDLAREGERFKKQLEASEAKVDSLQANITSLTSSLSDAKTEIKSLSTKLAAARSSEMKVPGSALKAGAAASREALQANSQAAQMKEILYGDLTGLIVRGVKRESEQDVYDCIQTGRNGTLHFKLTIGNDSAKEDYDEAQFMYKPQLDANRDRALIEVLPDYLVEEITFPRPHAAKFYARVMKSLTERLE</sequence>
<evidence type="ECO:0000313" key="4">
    <source>
        <dbReference type="EMBL" id="TPX08460.1"/>
    </source>
</evidence>
<dbReference type="PANTHER" id="PTHR28006">
    <property type="entry name" value="MONOPOLIN COMPLEX SUBUNIT CSM1"/>
    <property type="match status" value="1"/>
</dbReference>
<feature type="compositionally biased region" description="Basic and acidic residues" evidence="2">
    <location>
        <begin position="275"/>
        <end position="294"/>
    </location>
</feature>
<dbReference type="FunFam" id="3.90.1150.80:FF:000001">
    <property type="entry name" value="Chromosome segregation protein (Pcs1)"/>
    <property type="match status" value="1"/>
</dbReference>
<dbReference type="InterPro" id="IPR038608">
    <property type="entry name" value="Csm1/Pcs1_C_sf"/>
</dbReference>
<dbReference type="STRING" id="1093900.A0A507AW18"/>
<dbReference type="GO" id="GO:0051315">
    <property type="term" value="P:attachment of mitotic spindle microtubules to kinetochore"/>
    <property type="evidence" value="ECO:0007669"/>
    <property type="project" value="TreeGrafter"/>
</dbReference>
<feature type="domain" description="Monopolin complex subunit Csm1/Pcs1 C-terminal" evidence="3">
    <location>
        <begin position="404"/>
        <end position="491"/>
    </location>
</feature>
<reference evidence="4 5" key="1">
    <citation type="submission" date="2019-06" db="EMBL/GenBank/DDBJ databases">
        <title>Draft genome sequence of the filamentous fungus Phialemoniopsis curvata isolated from diesel fuel.</title>
        <authorList>
            <person name="Varaljay V.A."/>
            <person name="Lyon W.J."/>
            <person name="Crouch A.L."/>
            <person name="Drake C.E."/>
            <person name="Hollomon J.M."/>
            <person name="Nadeau L.J."/>
            <person name="Nunn H.S."/>
            <person name="Stevenson B.S."/>
            <person name="Bojanowski C.L."/>
            <person name="Crookes-Goodson W.J."/>
        </authorList>
    </citation>
    <scope>NUCLEOTIDE SEQUENCE [LARGE SCALE GENOMIC DNA]</scope>
    <source>
        <strain evidence="4 5">D216</strain>
    </source>
</reference>
<dbReference type="AlphaFoldDB" id="A0A507AW18"/>
<feature type="coiled-coil region" evidence="1">
    <location>
        <begin position="328"/>
        <end position="376"/>
    </location>
</feature>
<dbReference type="PANTHER" id="PTHR28006:SF1">
    <property type="entry name" value="MONOPOLIN COMPLEX SUBUNIT CSM1"/>
    <property type="match status" value="1"/>
</dbReference>
<dbReference type="GO" id="GO:0045144">
    <property type="term" value="P:meiotic sister chromatid segregation"/>
    <property type="evidence" value="ECO:0007669"/>
    <property type="project" value="TreeGrafter"/>
</dbReference>
<dbReference type="OrthoDB" id="2431049at2759"/>
<feature type="compositionally biased region" description="Acidic residues" evidence="2">
    <location>
        <begin position="192"/>
        <end position="214"/>
    </location>
</feature>
<dbReference type="GO" id="GO:0034506">
    <property type="term" value="C:chromosome, centromeric core domain"/>
    <property type="evidence" value="ECO:0007669"/>
    <property type="project" value="TreeGrafter"/>
</dbReference>
<evidence type="ECO:0000256" key="2">
    <source>
        <dbReference type="SAM" id="MobiDB-lite"/>
    </source>
</evidence>
<dbReference type="InterPro" id="IPR040349">
    <property type="entry name" value="Csm1/Pcs1"/>
</dbReference>
<name>A0A507AW18_9PEZI</name>
<dbReference type="GO" id="GO:0072686">
    <property type="term" value="C:mitotic spindle"/>
    <property type="evidence" value="ECO:0007669"/>
    <property type="project" value="TreeGrafter"/>
</dbReference>
<feature type="region of interest" description="Disordered" evidence="2">
    <location>
        <begin position="1"/>
        <end position="238"/>
    </location>
</feature>
<feature type="region of interest" description="Disordered" evidence="2">
    <location>
        <begin position="275"/>
        <end position="298"/>
    </location>
</feature>
<accession>A0A507AW18</accession>